<protein>
    <recommendedName>
        <fullName evidence="11">Galactokinase</fullName>
        <ecNumber evidence="11">2.7.1.6</ecNumber>
    </recommendedName>
</protein>
<dbReference type="InterPro" id="IPR000705">
    <property type="entry name" value="Galactokinase"/>
</dbReference>
<evidence type="ECO:0000256" key="10">
    <source>
        <dbReference type="ARBA" id="ARBA00023277"/>
    </source>
</evidence>
<evidence type="ECO:0000256" key="7">
    <source>
        <dbReference type="ARBA" id="ARBA00022840"/>
    </source>
</evidence>
<keyword evidence="5" id="KW-0547">Nucleotide-binding</keyword>
<evidence type="ECO:0000256" key="9">
    <source>
        <dbReference type="ARBA" id="ARBA00023144"/>
    </source>
</evidence>
<dbReference type="InterPro" id="IPR036554">
    <property type="entry name" value="GHMP_kinase_C_sf"/>
</dbReference>
<dbReference type="SUPFAM" id="SSF54211">
    <property type="entry name" value="Ribosomal protein S5 domain 2-like"/>
    <property type="match status" value="1"/>
</dbReference>
<dbReference type="Pfam" id="PF00288">
    <property type="entry name" value="GHMP_kinases_N"/>
    <property type="match status" value="1"/>
</dbReference>
<dbReference type="InterPro" id="IPR013750">
    <property type="entry name" value="GHMP_kinase_C_dom"/>
</dbReference>
<evidence type="ECO:0000259" key="12">
    <source>
        <dbReference type="Pfam" id="PF00288"/>
    </source>
</evidence>
<evidence type="ECO:0000259" key="14">
    <source>
        <dbReference type="Pfam" id="PF10509"/>
    </source>
</evidence>
<dbReference type="FunFam" id="3.30.230.10:FF:000017">
    <property type="entry name" value="Galactokinase"/>
    <property type="match status" value="1"/>
</dbReference>
<dbReference type="Gene3D" id="3.30.70.890">
    <property type="entry name" value="GHMP kinase, C-terminal domain"/>
    <property type="match status" value="1"/>
</dbReference>
<dbReference type="PROSITE" id="PS00106">
    <property type="entry name" value="GALACTOKINASE"/>
    <property type="match status" value="1"/>
</dbReference>
<evidence type="ECO:0000256" key="6">
    <source>
        <dbReference type="ARBA" id="ARBA00022777"/>
    </source>
</evidence>
<feature type="domain" description="Galactokinase N-terminal" evidence="14">
    <location>
        <begin position="28"/>
        <end position="77"/>
    </location>
</feature>
<keyword evidence="6" id="KW-0418">Kinase</keyword>
<keyword evidence="2" id="KW-0963">Cytoplasm</keyword>
<dbReference type="Pfam" id="PF10509">
    <property type="entry name" value="GalKase_gal_bdg"/>
    <property type="match status" value="1"/>
</dbReference>
<name>A0A974XNQ4_9GAMM</name>
<dbReference type="InterPro" id="IPR006204">
    <property type="entry name" value="GHMP_kinase_N_dom"/>
</dbReference>
<evidence type="ECO:0000259" key="13">
    <source>
        <dbReference type="Pfam" id="PF08544"/>
    </source>
</evidence>
<evidence type="ECO:0000256" key="4">
    <source>
        <dbReference type="ARBA" id="ARBA00022723"/>
    </source>
</evidence>
<feature type="domain" description="GHMP kinase N-terminal" evidence="12">
    <location>
        <begin position="113"/>
        <end position="197"/>
    </location>
</feature>
<dbReference type="InterPro" id="IPR020568">
    <property type="entry name" value="Ribosomal_Su5_D2-typ_SF"/>
</dbReference>
<keyword evidence="3 15" id="KW-0808">Transferase</keyword>
<dbReference type="InterPro" id="IPR019741">
    <property type="entry name" value="Galactokinase_CS"/>
</dbReference>
<dbReference type="EC" id="2.7.1.6" evidence="11"/>
<keyword evidence="9" id="KW-0299">Galactose metabolism</keyword>
<evidence type="ECO:0000313" key="15">
    <source>
        <dbReference type="EMBL" id="QSX30628.1"/>
    </source>
</evidence>
<dbReference type="AlphaFoldDB" id="A0A974XNQ4"/>
<dbReference type="GO" id="GO:0006012">
    <property type="term" value="P:galactose metabolic process"/>
    <property type="evidence" value="ECO:0007669"/>
    <property type="project" value="UniProtKB-UniRule"/>
</dbReference>
<reference evidence="15 16" key="1">
    <citation type="submission" date="2021-03" db="EMBL/GenBank/DDBJ databases">
        <title>Novel species identification of genus Shewanella.</title>
        <authorList>
            <person name="Liu G."/>
            <person name="Zhang Q."/>
        </authorList>
    </citation>
    <scope>NUCLEOTIDE SEQUENCE [LARGE SCALE GENOMIC DNA]</scope>
    <source>
        <strain evidence="15 16">FJAT-53726</strain>
    </source>
</reference>
<keyword evidence="10" id="KW-0119">Carbohydrate metabolism</keyword>
<sequence>MTLAVADQTTGKSQYQNSQYQSSQVLSQAFAAAFGRPPSLMAQAPGRVNLIGEHTDYNQGYVLPCAIDFHTLVAVRPRRDRQVQVLALNYPGEQDSFDLSAPEAAPGPGWGRYVRAVFQVLARSGLEQPGCELMILGDVPQGAGLSSSAALEIALLLALTALIGVQLPPAELARLGQMAENDFVGCACGIMDQLISAAAVAGHASLIDCRDNSLNPVALPKDLSLLIVNSNVRRGLVDSEYNLRRQQCREAANLLGLTSLRDLEESALGEAIGQLPQLPGMRASHVLGENRRTLALARAFARDDRTAIQALMAASHASMRDLFQITCPQIDLLVQLLDSVAGTRGGARMTGGGFGGCVVALLPRELLPEAQSLISREYPAQTGLNADFYTPAVVGGAHLLEHC</sequence>
<dbReference type="FunFam" id="3.30.70.890:FF:000001">
    <property type="entry name" value="Galactokinase"/>
    <property type="match status" value="1"/>
</dbReference>
<dbReference type="GO" id="GO:0004335">
    <property type="term" value="F:galactokinase activity"/>
    <property type="evidence" value="ECO:0007669"/>
    <property type="project" value="UniProtKB-UniRule"/>
</dbReference>
<dbReference type="EMBL" id="CP071504">
    <property type="protein sequence ID" value="QSX30628.1"/>
    <property type="molecule type" value="Genomic_DNA"/>
</dbReference>
<dbReference type="InterPro" id="IPR006206">
    <property type="entry name" value="Mevalonate/galactokinase"/>
</dbReference>
<dbReference type="SUPFAM" id="SSF55060">
    <property type="entry name" value="GHMP Kinase, C-terminal domain"/>
    <property type="match status" value="1"/>
</dbReference>
<keyword evidence="8" id="KW-0460">Magnesium</keyword>
<evidence type="ECO:0000256" key="1">
    <source>
        <dbReference type="ARBA" id="ARBA00006566"/>
    </source>
</evidence>
<dbReference type="PROSITE" id="PS00627">
    <property type="entry name" value="GHMP_KINASES_ATP"/>
    <property type="match status" value="1"/>
</dbReference>
<dbReference type="PANTHER" id="PTHR10457:SF7">
    <property type="entry name" value="GALACTOKINASE-RELATED"/>
    <property type="match status" value="1"/>
</dbReference>
<dbReference type="Gene3D" id="3.30.230.10">
    <property type="match status" value="1"/>
</dbReference>
<keyword evidence="16" id="KW-1185">Reference proteome</keyword>
<dbReference type="PRINTS" id="PR00473">
    <property type="entry name" value="GALCTOKINASE"/>
</dbReference>
<accession>A0A974XNQ4</accession>
<evidence type="ECO:0000256" key="3">
    <source>
        <dbReference type="ARBA" id="ARBA00022679"/>
    </source>
</evidence>
<feature type="domain" description="GHMP kinase C-terminal" evidence="13">
    <location>
        <begin position="297"/>
        <end position="370"/>
    </location>
</feature>
<dbReference type="Pfam" id="PF08544">
    <property type="entry name" value="GHMP_kinases_C"/>
    <property type="match status" value="1"/>
</dbReference>
<dbReference type="PRINTS" id="PR00959">
    <property type="entry name" value="MEVGALKINASE"/>
</dbReference>
<dbReference type="GO" id="GO:0046872">
    <property type="term" value="F:metal ion binding"/>
    <property type="evidence" value="ECO:0007669"/>
    <property type="project" value="UniProtKB-KW"/>
</dbReference>
<comment type="similarity">
    <text evidence="1">Belongs to the GHMP kinase family. GalK subfamily.</text>
</comment>
<dbReference type="InterPro" id="IPR014721">
    <property type="entry name" value="Ribsml_uS5_D2-typ_fold_subgr"/>
</dbReference>
<evidence type="ECO:0000256" key="11">
    <source>
        <dbReference type="NCBIfam" id="TIGR00131"/>
    </source>
</evidence>
<dbReference type="GO" id="GO:0005829">
    <property type="term" value="C:cytosol"/>
    <property type="evidence" value="ECO:0007669"/>
    <property type="project" value="TreeGrafter"/>
</dbReference>
<dbReference type="NCBIfam" id="TIGR00131">
    <property type="entry name" value="gal_kin"/>
    <property type="match status" value="1"/>
</dbReference>
<dbReference type="RefSeq" id="WP_207325437.1">
    <property type="nucleotide sequence ID" value="NZ_CP071504.1"/>
</dbReference>
<dbReference type="PANTHER" id="PTHR10457">
    <property type="entry name" value="MEVALONATE KINASE/GALACTOKINASE"/>
    <property type="match status" value="1"/>
</dbReference>
<gene>
    <name evidence="15" type="primary">galK</name>
    <name evidence="15" type="ORF">JYB88_02905</name>
</gene>
<evidence type="ECO:0000256" key="5">
    <source>
        <dbReference type="ARBA" id="ARBA00022741"/>
    </source>
</evidence>
<keyword evidence="4" id="KW-0479">Metal-binding</keyword>
<keyword evidence="7" id="KW-0067">ATP-binding</keyword>
<dbReference type="Proteomes" id="UP000663281">
    <property type="component" value="Chromosome"/>
</dbReference>
<dbReference type="InterPro" id="IPR019539">
    <property type="entry name" value="GalKase_N"/>
</dbReference>
<evidence type="ECO:0000256" key="8">
    <source>
        <dbReference type="ARBA" id="ARBA00022842"/>
    </source>
</evidence>
<dbReference type="PIRSF" id="PIRSF000530">
    <property type="entry name" value="Galactokinase"/>
    <property type="match status" value="1"/>
</dbReference>
<organism evidence="15 16">
    <name type="scientific">Shewanella cyperi</name>
    <dbReference type="NCBI Taxonomy" id="2814292"/>
    <lineage>
        <taxon>Bacteria</taxon>
        <taxon>Pseudomonadati</taxon>
        <taxon>Pseudomonadota</taxon>
        <taxon>Gammaproteobacteria</taxon>
        <taxon>Alteromonadales</taxon>
        <taxon>Shewanellaceae</taxon>
        <taxon>Shewanella</taxon>
    </lineage>
</organism>
<dbReference type="InterPro" id="IPR006203">
    <property type="entry name" value="GHMP_knse_ATP-bd_CS"/>
</dbReference>
<evidence type="ECO:0000256" key="2">
    <source>
        <dbReference type="ARBA" id="ARBA00022490"/>
    </source>
</evidence>
<dbReference type="GO" id="GO:0005524">
    <property type="term" value="F:ATP binding"/>
    <property type="evidence" value="ECO:0007669"/>
    <property type="project" value="UniProtKB-UniRule"/>
</dbReference>
<dbReference type="KEGG" id="scyp:JYB88_02905"/>
<evidence type="ECO:0000313" key="16">
    <source>
        <dbReference type="Proteomes" id="UP000663281"/>
    </source>
</evidence>
<proteinExistence type="inferred from homology"/>